<evidence type="ECO:0000259" key="6">
    <source>
        <dbReference type="Pfam" id="PF19320"/>
    </source>
</evidence>
<comment type="pathway">
    <text evidence="1">Cell wall biogenesis; cell wall polysaccharide biosynthesis.</text>
</comment>
<dbReference type="PANTHER" id="PTHR43179">
    <property type="entry name" value="RHAMNOSYLTRANSFERASE WBBL"/>
    <property type="match status" value="1"/>
</dbReference>
<keyword evidence="8" id="KW-1185">Reference proteome</keyword>
<dbReference type="EMBL" id="MWWY01000051">
    <property type="protein sequence ID" value="OZG62092.1"/>
    <property type="molecule type" value="Genomic_DNA"/>
</dbReference>
<organism evidence="7 8">
    <name type="scientific">Bifidobacterium hapali</name>
    <dbReference type="NCBI Taxonomy" id="1630172"/>
    <lineage>
        <taxon>Bacteria</taxon>
        <taxon>Bacillati</taxon>
        <taxon>Actinomycetota</taxon>
        <taxon>Actinomycetes</taxon>
        <taxon>Bifidobacteriales</taxon>
        <taxon>Bifidobacteriaceae</taxon>
        <taxon>Bifidobacterium</taxon>
    </lineage>
</organism>
<dbReference type="Pfam" id="PF19320">
    <property type="entry name" value="GlfT2_domain3"/>
    <property type="match status" value="1"/>
</dbReference>
<reference evidence="7 8" key="1">
    <citation type="journal article" date="2017" name="BMC Genomics">
        <title>Comparative genomic and phylogenomic analyses of the Bifidobacteriaceae family.</title>
        <authorList>
            <person name="Lugli G.A."/>
            <person name="Milani C."/>
            <person name="Turroni F."/>
            <person name="Duranti S."/>
            <person name="Mancabelli L."/>
            <person name="Mangifesta M."/>
            <person name="Ferrario C."/>
            <person name="Modesto M."/>
            <person name="Mattarelli P."/>
            <person name="Jiri K."/>
            <person name="van Sinderen D."/>
            <person name="Ventura M."/>
        </authorList>
    </citation>
    <scope>NUCLEOTIDE SEQUENCE [LARGE SCALE GENOMIC DNA]</scope>
    <source>
        <strain evidence="7 8">DSM 100202</strain>
    </source>
</reference>
<evidence type="ECO:0000313" key="7">
    <source>
        <dbReference type="EMBL" id="OZG62092.1"/>
    </source>
</evidence>
<dbReference type="Pfam" id="PF13641">
    <property type="entry name" value="Glyco_tranf_2_3"/>
    <property type="match status" value="1"/>
</dbReference>
<dbReference type="Proteomes" id="UP000216074">
    <property type="component" value="Unassembled WGS sequence"/>
</dbReference>
<dbReference type="InterPro" id="IPR040492">
    <property type="entry name" value="GlfT2_N"/>
</dbReference>
<feature type="domain" description="Galactofuranosyltransferase-2 C-terminal" evidence="6">
    <location>
        <begin position="498"/>
        <end position="682"/>
    </location>
</feature>
<name>A0A261FSD9_9BIFI</name>
<comment type="similarity">
    <text evidence="2">Belongs to the glycosyltransferase 2 family.</text>
</comment>
<proteinExistence type="inferred from homology"/>
<sequence length="690" mass="78283">MNPMSDINTSNTWETVNRVVFPVKDAELTLPLYVTAWTPSYLQASVLDARTDMQTLNFSGMNRTEFQQIVAEAAKKAQSSNAQLPISSNILSRYAIALNPHDHLSLCTFFNAFPAAYWKRWTHVKQVRLTVNVTGTGTLTVFKSTGRGLYNPVSTISVNTANNSELQHIETVIPLTNLMDGGYIWFDAENTSNTDTFTIESAQWQVPSAEKTVRPQQSKSQSTVSVAITTFNRPSYCLSLLKDIAAADELRTRLDTIYCVDQGTDHVSEQPDFESTARQLGSQLTYLRQSNFGGSGGYSRGMFETVEAGKSDYVLLHDDDAITEPEAILRAVQFADYTTRPTLVGGGMFHLDNRTVLYTQGERLDRHTIWMKPSLGLEYNHDFAMRPLRDSPERHQRIDADFNGWWMCLIPVRVIKEIGLSLPVFIKFDDTEYCIRAREHGFPTVCMPGVAVWHQAWHDKDPARTWEEYFFQRNRWIFALLHCPKPTNRMIFEMLYGDLNVGLRFLYSAMALRHQGIKDILKGPDYIVSSMPSKLAEVRKERAAFEDAQTSNDLDTFPEPITEFVSPTNHPQARSQNTKNGVRSIVRSLLGSVDASHAQAPDVAIPAKDAFWSSFSGINSALVTTPDGNSVSWLKRNDTTFRRNMIEGLQLARKFHHEFDTLAKRYRAYNLASFDVWRSIFSGEREHNER</sequence>
<dbReference type="Pfam" id="PF17994">
    <property type="entry name" value="Glft2_N"/>
    <property type="match status" value="1"/>
</dbReference>
<dbReference type="InterPro" id="IPR045699">
    <property type="entry name" value="GlfT2_C"/>
</dbReference>
<feature type="domain" description="Galactofuranosyltransferase GlfT2 N-terminal" evidence="5">
    <location>
        <begin position="89"/>
        <end position="206"/>
    </location>
</feature>
<protein>
    <submittedName>
        <fullName evidence="7">Glycosyl transferase family 2</fullName>
    </submittedName>
</protein>
<dbReference type="Gene3D" id="3.90.550.60">
    <property type="match status" value="1"/>
</dbReference>
<gene>
    <name evidence="7" type="ORF">BHAP_2173</name>
</gene>
<keyword evidence="3" id="KW-0328">Glycosyltransferase</keyword>
<evidence type="ECO:0000256" key="4">
    <source>
        <dbReference type="ARBA" id="ARBA00022679"/>
    </source>
</evidence>
<dbReference type="GO" id="GO:0016757">
    <property type="term" value="F:glycosyltransferase activity"/>
    <property type="evidence" value="ECO:0007669"/>
    <property type="project" value="UniProtKB-KW"/>
</dbReference>
<dbReference type="PANTHER" id="PTHR43179:SF12">
    <property type="entry name" value="GALACTOFURANOSYLTRANSFERASE GLFT2"/>
    <property type="match status" value="1"/>
</dbReference>
<evidence type="ECO:0000256" key="3">
    <source>
        <dbReference type="ARBA" id="ARBA00022676"/>
    </source>
</evidence>
<evidence type="ECO:0000313" key="8">
    <source>
        <dbReference type="Proteomes" id="UP000216074"/>
    </source>
</evidence>
<dbReference type="AlphaFoldDB" id="A0A261FSD9"/>
<dbReference type="InterPro" id="IPR029044">
    <property type="entry name" value="Nucleotide-diphossugar_trans"/>
</dbReference>
<evidence type="ECO:0000259" key="5">
    <source>
        <dbReference type="Pfam" id="PF17994"/>
    </source>
</evidence>
<dbReference type="SUPFAM" id="SSF53448">
    <property type="entry name" value="Nucleotide-diphospho-sugar transferases"/>
    <property type="match status" value="1"/>
</dbReference>
<evidence type="ECO:0000256" key="1">
    <source>
        <dbReference type="ARBA" id="ARBA00004776"/>
    </source>
</evidence>
<comment type="caution">
    <text evidence="7">The sequence shown here is derived from an EMBL/GenBank/DDBJ whole genome shotgun (WGS) entry which is preliminary data.</text>
</comment>
<accession>A0A261FSD9</accession>
<keyword evidence="4 7" id="KW-0808">Transferase</keyword>
<evidence type="ECO:0000256" key="2">
    <source>
        <dbReference type="ARBA" id="ARBA00006739"/>
    </source>
</evidence>